<keyword evidence="1" id="KW-0812">Transmembrane</keyword>
<feature type="transmembrane region" description="Helical" evidence="1">
    <location>
        <begin position="27"/>
        <end position="49"/>
    </location>
</feature>
<keyword evidence="1" id="KW-1133">Transmembrane helix</keyword>
<keyword evidence="1" id="KW-0472">Membrane</keyword>
<sequence>MANLLGMLMNGLGLLTWTIWGLQERRFWSAFNLLSSAVVSITTSIVLYISMNDHRELRFSSPLFYIQS</sequence>
<accession>W9RUP6</accession>
<dbReference type="EMBL" id="KE345121">
    <property type="protein sequence ID" value="EXB94047.1"/>
    <property type="molecule type" value="Genomic_DNA"/>
</dbReference>
<dbReference type="AlphaFoldDB" id="W9RUP6"/>
<protein>
    <submittedName>
        <fullName evidence="2">Uncharacterized protein</fullName>
    </submittedName>
</protein>
<dbReference type="Proteomes" id="UP000030645">
    <property type="component" value="Unassembled WGS sequence"/>
</dbReference>
<proteinExistence type="predicted"/>
<gene>
    <name evidence="2" type="ORF">L484_009391</name>
</gene>
<reference evidence="3" key="1">
    <citation type="submission" date="2013-01" db="EMBL/GenBank/DDBJ databases">
        <title>Draft Genome Sequence of a Mulberry Tree, Morus notabilis C.K. Schneid.</title>
        <authorList>
            <person name="He N."/>
            <person name="Zhao S."/>
        </authorList>
    </citation>
    <scope>NUCLEOTIDE SEQUENCE</scope>
</reference>
<name>W9RUP6_9ROSA</name>
<evidence type="ECO:0000313" key="2">
    <source>
        <dbReference type="EMBL" id="EXB94047.1"/>
    </source>
</evidence>
<evidence type="ECO:0000313" key="3">
    <source>
        <dbReference type="Proteomes" id="UP000030645"/>
    </source>
</evidence>
<keyword evidence="3" id="KW-1185">Reference proteome</keyword>
<evidence type="ECO:0000256" key="1">
    <source>
        <dbReference type="SAM" id="Phobius"/>
    </source>
</evidence>
<organism evidence="2 3">
    <name type="scientific">Morus notabilis</name>
    <dbReference type="NCBI Taxonomy" id="981085"/>
    <lineage>
        <taxon>Eukaryota</taxon>
        <taxon>Viridiplantae</taxon>
        <taxon>Streptophyta</taxon>
        <taxon>Embryophyta</taxon>
        <taxon>Tracheophyta</taxon>
        <taxon>Spermatophyta</taxon>
        <taxon>Magnoliopsida</taxon>
        <taxon>eudicotyledons</taxon>
        <taxon>Gunneridae</taxon>
        <taxon>Pentapetalae</taxon>
        <taxon>rosids</taxon>
        <taxon>fabids</taxon>
        <taxon>Rosales</taxon>
        <taxon>Moraceae</taxon>
        <taxon>Moreae</taxon>
        <taxon>Morus</taxon>
    </lineage>
</organism>